<proteinExistence type="predicted"/>
<dbReference type="Pfam" id="PF26243">
    <property type="entry name" value="DUF8056"/>
    <property type="match status" value="1"/>
</dbReference>
<evidence type="ECO:0000259" key="2">
    <source>
        <dbReference type="Pfam" id="PF26243"/>
    </source>
</evidence>
<keyword evidence="1" id="KW-1133">Transmembrane helix</keyword>
<protein>
    <recommendedName>
        <fullName evidence="2">DUF8056 domain-containing protein</fullName>
    </recommendedName>
</protein>
<feature type="transmembrane region" description="Helical" evidence="1">
    <location>
        <begin position="29"/>
        <end position="56"/>
    </location>
</feature>
<feature type="transmembrane region" description="Helical" evidence="1">
    <location>
        <begin position="110"/>
        <end position="129"/>
    </location>
</feature>
<evidence type="ECO:0000313" key="3">
    <source>
        <dbReference type="EMBL" id="QCC45648.1"/>
    </source>
</evidence>
<dbReference type="GeneID" id="68694588"/>
<keyword evidence="1" id="KW-0812">Transmembrane</keyword>
<dbReference type="Proteomes" id="UP000323075">
    <property type="component" value="Unassembled WGS sequence"/>
</dbReference>
<dbReference type="InterPro" id="IPR058369">
    <property type="entry name" value="DUF8056"/>
</dbReference>
<dbReference type="RefSeq" id="WP_010903464.1">
    <property type="nucleotide sequence ID" value="NZ_VRYN01000001.1"/>
</dbReference>
<dbReference type="Proteomes" id="UP000296216">
    <property type="component" value="Chromosome"/>
</dbReference>
<dbReference type="AlphaFoldDB" id="A0A4D6GY25"/>
<dbReference type="EMBL" id="CP038631">
    <property type="protein sequence ID" value="QCC45648.1"/>
    <property type="molecule type" value="Genomic_DNA"/>
</dbReference>
<evidence type="ECO:0000256" key="1">
    <source>
        <dbReference type="SAM" id="Phobius"/>
    </source>
</evidence>
<name>A0A4D6GY25_HALS9</name>
<accession>A0A4D6GY25</accession>
<evidence type="ECO:0000313" key="6">
    <source>
        <dbReference type="Proteomes" id="UP000323075"/>
    </source>
</evidence>
<reference evidence="4 6" key="2">
    <citation type="submission" date="2019-07" db="EMBL/GenBank/DDBJ databases">
        <title>Genomic Encyclopedia of Archaeal and Bacterial Type Strains, Phase II (KMG-II): from individual species to whole genera.</title>
        <authorList>
            <person name="Goeker M."/>
        </authorList>
    </citation>
    <scope>NUCLEOTIDE SEQUENCE [LARGE SCALE GENOMIC DNA]</scope>
    <source>
        <strain evidence="4 6">DSM 3754</strain>
    </source>
</reference>
<reference evidence="3 5" key="1">
    <citation type="journal article" date="2019" name="Microbiol. Resour. Announc.">
        <title>The Genome Sequence of the Halobacterium salinarum Type Strain Is Closely Related to That of Laboratory Strains NRC-1 and R1.</title>
        <authorList>
            <person name="Pfeiffer F."/>
            <person name="Marchfelder A."/>
            <person name="Habermann B."/>
            <person name="Dyall-Smith M.L."/>
        </authorList>
    </citation>
    <scope>NUCLEOTIDE SEQUENCE [LARGE SCALE GENOMIC DNA]</scope>
    <source>
        <strain evidence="3">91-R6</strain>
        <strain evidence="5">ATCC 33171 / DSM 3754 / JCM 8978 / NBRC 102687 / NCIMB 764 / 91-R6</strain>
    </source>
</reference>
<evidence type="ECO:0000313" key="4">
    <source>
        <dbReference type="EMBL" id="TYO81909.1"/>
    </source>
</evidence>
<feature type="transmembrane region" description="Helical" evidence="1">
    <location>
        <begin position="68"/>
        <end position="89"/>
    </location>
</feature>
<organism evidence="3 5">
    <name type="scientific">Halobacterium salinarum (strain ATCC 33171 / DSM 3754 / JCM 8978 / NBRC 102687 / NCIMB 764 / 91-R6)</name>
    <dbReference type="NCBI Taxonomy" id="2597657"/>
    <lineage>
        <taxon>Archaea</taxon>
        <taxon>Methanobacteriati</taxon>
        <taxon>Methanobacteriota</taxon>
        <taxon>Stenosarchaea group</taxon>
        <taxon>Halobacteria</taxon>
        <taxon>Halobacteriales</taxon>
        <taxon>Halobacteriaceae</taxon>
        <taxon>Halobacterium</taxon>
    </lineage>
</organism>
<sequence length="180" mass="18937">MGRFDSYSGLLSAFPYAFRESDSRLFKSYAVVSAVLGGLFAFLMAGALVVLISNTAGGSGGSLTLSRTFYVVLGLFVFLPLVSPVLFVARRHRRALSVNPAYDAGVSTAGYLFVVSVYLGVVASMPATYRVAGELASRPPPSGVAAPLIAALYGIPPQFSPVVPLAGAVLVYATHRWLRA</sequence>
<gene>
    <name evidence="4" type="ORF">APQ99_00422</name>
    <name evidence="3" type="ORF">HBSAL_10025</name>
</gene>
<feature type="transmembrane region" description="Helical" evidence="1">
    <location>
        <begin position="149"/>
        <end position="173"/>
    </location>
</feature>
<feature type="domain" description="DUF8056" evidence="2">
    <location>
        <begin position="5"/>
        <end position="179"/>
    </location>
</feature>
<dbReference type="EMBL" id="VRYN01000001">
    <property type="protein sequence ID" value="TYO81909.1"/>
    <property type="molecule type" value="Genomic_DNA"/>
</dbReference>
<keyword evidence="1" id="KW-0472">Membrane</keyword>
<evidence type="ECO:0000313" key="5">
    <source>
        <dbReference type="Proteomes" id="UP000296216"/>
    </source>
</evidence>
<reference evidence="3" key="3">
    <citation type="journal article" name="MicrobiologyOpen">
        <title>Whole-genome comparison between the type strain of Halobacterium salinarum (DSM 3754(T)) and the laboratory strains R1 and NRC-1.</title>
        <authorList>
            <person name="Pfeiffer F."/>
            <person name="Losensky G."/>
            <person name="Marchfelder A."/>
            <person name="Habermann B."/>
            <person name="Dyall-Smith M."/>
        </authorList>
    </citation>
    <scope>NUCLEOTIDE SEQUENCE</scope>
    <source>
        <strain evidence="3">91-R6</strain>
    </source>
</reference>